<name>A0A8J4H7P3_9BACL</name>
<dbReference type="InterPro" id="IPR024775">
    <property type="entry name" value="DinB-like"/>
</dbReference>
<keyword evidence="2" id="KW-0378">Hydrolase</keyword>
<dbReference type="AlphaFoldDB" id="A0A8J4H7P3"/>
<dbReference type="RefSeq" id="WP_213414202.1">
    <property type="nucleotide sequence ID" value="NZ_BOVK01000086.1"/>
</dbReference>
<gene>
    <name evidence="2" type="ORF">XYCOK13_42340</name>
</gene>
<dbReference type="SUPFAM" id="SSF109854">
    <property type="entry name" value="DinB/YfiT-like putative metalloenzymes"/>
    <property type="match status" value="1"/>
</dbReference>
<dbReference type="Pfam" id="PF12867">
    <property type="entry name" value="DinB_2"/>
    <property type="match status" value="1"/>
</dbReference>
<organism evidence="2 3">
    <name type="scientific">Xylanibacillus composti</name>
    <dbReference type="NCBI Taxonomy" id="1572762"/>
    <lineage>
        <taxon>Bacteria</taxon>
        <taxon>Bacillati</taxon>
        <taxon>Bacillota</taxon>
        <taxon>Bacilli</taxon>
        <taxon>Bacillales</taxon>
        <taxon>Paenibacillaceae</taxon>
        <taxon>Xylanibacillus</taxon>
    </lineage>
</organism>
<dbReference type="Proteomes" id="UP000677918">
    <property type="component" value="Unassembled WGS sequence"/>
</dbReference>
<accession>A0A8J4H7P3</accession>
<evidence type="ECO:0000313" key="3">
    <source>
        <dbReference type="Proteomes" id="UP000677918"/>
    </source>
</evidence>
<protein>
    <submittedName>
        <fullName evidence="2">Putative metal-dependent hydrolase</fullName>
    </submittedName>
</protein>
<dbReference type="NCBIfam" id="NF009807">
    <property type="entry name" value="PRK13291.1"/>
    <property type="match status" value="1"/>
</dbReference>
<reference evidence="2" key="1">
    <citation type="submission" date="2021-04" db="EMBL/GenBank/DDBJ databases">
        <title>Draft genome sequence of Xylanibacillus composti strain K13.</title>
        <authorList>
            <person name="Uke A."/>
            <person name="Chhe C."/>
            <person name="Baramee S."/>
            <person name="Kosugi A."/>
        </authorList>
    </citation>
    <scope>NUCLEOTIDE SEQUENCE</scope>
    <source>
        <strain evidence="2">K13</strain>
    </source>
</reference>
<dbReference type="GO" id="GO:0016787">
    <property type="term" value="F:hydrolase activity"/>
    <property type="evidence" value="ECO:0007669"/>
    <property type="project" value="UniProtKB-KW"/>
</dbReference>
<comment type="caution">
    <text evidence="2">The sequence shown here is derived from an EMBL/GenBank/DDBJ whole genome shotgun (WGS) entry which is preliminary data.</text>
</comment>
<evidence type="ECO:0000313" key="2">
    <source>
        <dbReference type="EMBL" id="GIQ71410.1"/>
    </source>
</evidence>
<feature type="domain" description="DinB-like" evidence="1">
    <location>
        <begin position="38"/>
        <end position="167"/>
    </location>
</feature>
<sequence length="176" mass="20765">MDEEILRYPIGVFTPQERITEETRNNYIVEIAGIVPTLQETVKILNGEQIHVPYRTNGWTVQQVIHHMADNDMNAFIRLKRALTETEPQATSYREDLWAVLNDYRETPVIISITLLEAIHFRLCRLLEGMNAEDFEKKFRTNVLGLITADVAVQRFIWHNKHHIVQIQELIKRMQW</sequence>
<keyword evidence="3" id="KW-1185">Reference proteome</keyword>
<proteinExistence type="predicted"/>
<evidence type="ECO:0000259" key="1">
    <source>
        <dbReference type="Pfam" id="PF12867"/>
    </source>
</evidence>
<dbReference type="Gene3D" id="1.20.120.450">
    <property type="entry name" value="dinb family like domain"/>
    <property type="match status" value="1"/>
</dbReference>
<dbReference type="InterPro" id="IPR034660">
    <property type="entry name" value="DinB/YfiT-like"/>
</dbReference>
<dbReference type="EMBL" id="BOVK01000086">
    <property type="protein sequence ID" value="GIQ71410.1"/>
    <property type="molecule type" value="Genomic_DNA"/>
</dbReference>